<dbReference type="HOGENOM" id="CLU_014505_1_2_1"/>
<dbReference type="PANTHER" id="PTHR45726:SF3">
    <property type="entry name" value="LEUKOTRIENE A-4 HYDROLASE"/>
    <property type="match status" value="1"/>
</dbReference>
<feature type="binding site" evidence="10">
    <location>
        <begin position="131"/>
        <end position="133"/>
    </location>
    <ligand>
        <name>a peptide</name>
        <dbReference type="ChEBI" id="CHEBI:60466"/>
    </ligand>
</feature>
<dbReference type="Gene3D" id="1.10.390.10">
    <property type="entry name" value="Neutral Protease Domain 2"/>
    <property type="match status" value="1"/>
</dbReference>
<dbReference type="STRING" id="747525.W4JXY4"/>
<comment type="similarity">
    <text evidence="2">Belongs to the peptidase M1 family.</text>
</comment>
<evidence type="ECO:0000256" key="1">
    <source>
        <dbReference type="ARBA" id="ARBA00004496"/>
    </source>
</evidence>
<dbReference type="InterPro" id="IPR034015">
    <property type="entry name" value="M1_LTA4H"/>
</dbReference>
<feature type="binding site" evidence="10">
    <location>
        <begin position="275"/>
        <end position="280"/>
    </location>
    <ligand>
        <name>a peptide</name>
        <dbReference type="ChEBI" id="CHEBI:60466"/>
    </ligand>
</feature>
<protein>
    <submittedName>
        <fullName evidence="13">Metalloprotease M1</fullName>
    </submittedName>
</protein>
<dbReference type="InParanoid" id="W4JXY4"/>
<dbReference type="GO" id="GO:0005829">
    <property type="term" value="C:cytosol"/>
    <property type="evidence" value="ECO:0007669"/>
    <property type="project" value="TreeGrafter"/>
</dbReference>
<dbReference type="PANTHER" id="PTHR45726">
    <property type="entry name" value="LEUKOTRIENE A-4 HYDROLASE"/>
    <property type="match status" value="1"/>
</dbReference>
<accession>W4JXY4</accession>
<dbReference type="InterPro" id="IPR038502">
    <property type="entry name" value="M1_LTA-4_hydro/amino_C_sf"/>
</dbReference>
<evidence type="ECO:0000256" key="5">
    <source>
        <dbReference type="ARBA" id="ARBA00022723"/>
    </source>
</evidence>
<evidence type="ECO:0000313" key="14">
    <source>
        <dbReference type="Proteomes" id="UP000030671"/>
    </source>
</evidence>
<feature type="binding site" evidence="11">
    <location>
        <position position="304"/>
    </location>
    <ligand>
        <name>Zn(2+)</name>
        <dbReference type="ChEBI" id="CHEBI:29105"/>
        <note>catalytic</note>
    </ligand>
</feature>
<dbReference type="GO" id="GO:0008237">
    <property type="term" value="F:metallopeptidase activity"/>
    <property type="evidence" value="ECO:0007669"/>
    <property type="project" value="UniProtKB-KW"/>
</dbReference>
<organism evidence="13 14">
    <name type="scientific">Heterobasidion irregulare (strain TC 32-1)</name>
    <dbReference type="NCBI Taxonomy" id="747525"/>
    <lineage>
        <taxon>Eukaryota</taxon>
        <taxon>Fungi</taxon>
        <taxon>Dikarya</taxon>
        <taxon>Basidiomycota</taxon>
        <taxon>Agaricomycotina</taxon>
        <taxon>Agaricomycetes</taxon>
        <taxon>Russulales</taxon>
        <taxon>Bondarzewiaceae</taxon>
        <taxon>Heterobasidion</taxon>
        <taxon>Heterobasidion annosum species complex</taxon>
    </lineage>
</organism>
<feature type="binding site" evidence="11">
    <location>
        <position position="327"/>
    </location>
    <ligand>
        <name>Zn(2+)</name>
        <dbReference type="ChEBI" id="CHEBI:29105"/>
        <note>catalytic</note>
    </ligand>
</feature>
<dbReference type="InterPro" id="IPR016024">
    <property type="entry name" value="ARM-type_fold"/>
</dbReference>
<dbReference type="GO" id="GO:0004301">
    <property type="term" value="F:epoxide hydrolase activity"/>
    <property type="evidence" value="ECO:0007669"/>
    <property type="project" value="TreeGrafter"/>
</dbReference>
<dbReference type="Gene3D" id="3.30.2010.30">
    <property type="match status" value="1"/>
</dbReference>
<dbReference type="SUPFAM" id="SSF63737">
    <property type="entry name" value="Leukotriene A4 hydrolase N-terminal domain"/>
    <property type="match status" value="1"/>
</dbReference>
<keyword evidence="6" id="KW-0378">Hydrolase</keyword>
<dbReference type="PRINTS" id="PR00756">
    <property type="entry name" value="ALADIPTASE"/>
</dbReference>
<sequence>MPDPTSQANYLEIATGHVHFDWTVDWEKLIISGAATHTLTAKQEGVDKVILDTADLDISKAEVDGREVSYALGEKHAVMGSSLTIPLSAAVQVGSQVTVKIYYETTEKCTALQWLSKEQTQGGNFQYLFSQCQPIYARALAPLQDTPSVKITYSASVASTLPVLLSAVRVSPPSEGPAHDGKVIGQESVTYTYKQPVPIPSYLIAIASGNLRYKAFAPVEGRPWKSGVWAEPELMEASFWEFSEDTGRFLAKEEDIVGPYRFGVYDLLVLPPSFPYGGMENACLSFLTPTLLAGDRSLVDVVVHELTHSWFGNGVTHAEATHFWLNEGWTTYIERLLQSFLHSPAERGFSYLIGSTALYEALNLYKDKPKYQRLVIEFEPGEDPDDAYSSVAYEKGGNFLLYLERTLGGLDVFLPYVRDYVDTFMGKSITTDQWKSHLFAYFKAHGGEAKIRALESVDWDAWLYGEGTRLPVEIEYDISLAEPAYRLAARWDAARDTPDASQLDFDASDVASFNSNQKIVFLERLYTYAPLPSTHIAHLGALYALSTSPNAEIRLRFYTAALRAPRSAAARAFAEPAARWVVGADGTGVLKGRMKFCRPVLRAVAAVDPALARRFFEGARGAFHPIARKLIEKDLASA</sequence>
<gene>
    <name evidence="13" type="ORF">HETIRDRAFT_153339</name>
</gene>
<feature type="binding site" evidence="11">
    <location>
        <position position="308"/>
    </location>
    <ligand>
        <name>Zn(2+)</name>
        <dbReference type="ChEBI" id="CHEBI:29105"/>
        <note>catalytic</note>
    </ligand>
</feature>
<keyword evidence="8 13" id="KW-0482">Metalloprotease</keyword>
<dbReference type="Proteomes" id="UP000030671">
    <property type="component" value="Unassembled WGS sequence"/>
</dbReference>
<dbReference type="FunCoup" id="W4JXY4">
    <property type="interactions" value="597"/>
</dbReference>
<evidence type="ECO:0000256" key="10">
    <source>
        <dbReference type="PIRSR" id="PIRSR634015-2"/>
    </source>
</evidence>
<dbReference type="GO" id="GO:0004177">
    <property type="term" value="F:aminopeptidase activity"/>
    <property type="evidence" value="ECO:0007669"/>
    <property type="project" value="TreeGrafter"/>
</dbReference>
<evidence type="ECO:0000256" key="2">
    <source>
        <dbReference type="ARBA" id="ARBA00010136"/>
    </source>
</evidence>
<dbReference type="SUPFAM" id="SSF48371">
    <property type="entry name" value="ARM repeat"/>
    <property type="match status" value="1"/>
</dbReference>
<dbReference type="AlphaFoldDB" id="W4JXY4"/>
<dbReference type="FunFam" id="1.10.390.10:FF:000003">
    <property type="entry name" value="Leukotriene A(4) hydrolase"/>
    <property type="match status" value="1"/>
</dbReference>
<keyword evidence="3" id="KW-0963">Cytoplasm</keyword>
<feature type="active site" description="Proton acceptor" evidence="9">
    <location>
        <position position="305"/>
    </location>
</feature>
<keyword evidence="4 13" id="KW-0645">Protease</keyword>
<evidence type="ECO:0000313" key="13">
    <source>
        <dbReference type="EMBL" id="ETW78304.1"/>
    </source>
</evidence>
<reference evidence="13 14" key="1">
    <citation type="journal article" date="2012" name="New Phytol.">
        <title>Insight into trade-off between wood decay and parasitism from the genome of a fungal forest pathogen.</title>
        <authorList>
            <person name="Olson A."/>
            <person name="Aerts A."/>
            <person name="Asiegbu F."/>
            <person name="Belbahri L."/>
            <person name="Bouzid O."/>
            <person name="Broberg A."/>
            <person name="Canback B."/>
            <person name="Coutinho P.M."/>
            <person name="Cullen D."/>
            <person name="Dalman K."/>
            <person name="Deflorio G."/>
            <person name="van Diepen L.T."/>
            <person name="Dunand C."/>
            <person name="Duplessis S."/>
            <person name="Durling M."/>
            <person name="Gonthier P."/>
            <person name="Grimwood J."/>
            <person name="Fossdal C.G."/>
            <person name="Hansson D."/>
            <person name="Henrissat B."/>
            <person name="Hietala A."/>
            <person name="Himmelstrand K."/>
            <person name="Hoffmeister D."/>
            <person name="Hogberg N."/>
            <person name="James T.Y."/>
            <person name="Karlsson M."/>
            <person name="Kohler A."/>
            <person name="Kues U."/>
            <person name="Lee Y.H."/>
            <person name="Lin Y.C."/>
            <person name="Lind M."/>
            <person name="Lindquist E."/>
            <person name="Lombard V."/>
            <person name="Lucas S."/>
            <person name="Lunden K."/>
            <person name="Morin E."/>
            <person name="Murat C."/>
            <person name="Park J."/>
            <person name="Raffaello T."/>
            <person name="Rouze P."/>
            <person name="Salamov A."/>
            <person name="Schmutz J."/>
            <person name="Solheim H."/>
            <person name="Stahlberg J."/>
            <person name="Velez H."/>
            <person name="de Vries R.P."/>
            <person name="Wiebenga A."/>
            <person name="Woodward S."/>
            <person name="Yakovlev I."/>
            <person name="Garbelotto M."/>
            <person name="Martin F."/>
            <person name="Grigoriev I.V."/>
            <person name="Stenlid J."/>
        </authorList>
    </citation>
    <scope>NUCLEOTIDE SEQUENCE [LARGE SCALE GENOMIC DNA]</scope>
    <source>
        <strain evidence="13 14">TC 32-1</strain>
    </source>
</reference>
<dbReference type="InterPro" id="IPR015211">
    <property type="entry name" value="Peptidase_M1_C"/>
</dbReference>
<name>W4JXY4_HETIT</name>
<dbReference type="CDD" id="cd09599">
    <property type="entry name" value="M1_LTA4H"/>
    <property type="match status" value="1"/>
</dbReference>
<dbReference type="GO" id="GO:0008270">
    <property type="term" value="F:zinc ion binding"/>
    <property type="evidence" value="ECO:0007669"/>
    <property type="project" value="InterPro"/>
</dbReference>
<dbReference type="InterPro" id="IPR014782">
    <property type="entry name" value="Peptidase_M1_dom"/>
</dbReference>
<dbReference type="eggNOG" id="KOG1047">
    <property type="taxonomic scope" value="Eukaryota"/>
</dbReference>
<dbReference type="Gene3D" id="2.60.40.1730">
    <property type="entry name" value="tricorn interacting facor f3 domain"/>
    <property type="match status" value="1"/>
</dbReference>
<dbReference type="InterPro" id="IPR042097">
    <property type="entry name" value="Aminopeptidase_N-like_N_sf"/>
</dbReference>
<dbReference type="FunFam" id="3.30.2010.30:FF:000001">
    <property type="entry name" value="Leukotriene A(4) hydrolase"/>
    <property type="match status" value="1"/>
</dbReference>
<feature type="binding site" evidence="10">
    <location>
        <begin position="593"/>
        <end position="595"/>
    </location>
    <ligand>
        <name>a peptide</name>
        <dbReference type="ChEBI" id="CHEBI:60466"/>
    </ligand>
</feature>
<evidence type="ECO:0000256" key="9">
    <source>
        <dbReference type="PIRSR" id="PIRSR634015-1"/>
    </source>
</evidence>
<evidence type="ECO:0000256" key="3">
    <source>
        <dbReference type="ARBA" id="ARBA00022490"/>
    </source>
</evidence>
<comment type="cofactor">
    <cofactor evidence="11">
        <name>Zn(2+)</name>
        <dbReference type="ChEBI" id="CHEBI:29105"/>
    </cofactor>
    <text evidence="11">Binds 1 zinc ion per subunit.</text>
</comment>
<evidence type="ECO:0000256" key="4">
    <source>
        <dbReference type="ARBA" id="ARBA00022670"/>
    </source>
</evidence>
<evidence type="ECO:0000256" key="8">
    <source>
        <dbReference type="ARBA" id="ARBA00023049"/>
    </source>
</evidence>
<dbReference type="SMART" id="SM01263">
    <property type="entry name" value="Leuk-A4-hydro_C"/>
    <property type="match status" value="1"/>
</dbReference>
<dbReference type="Pfam" id="PF17900">
    <property type="entry name" value="Peptidase_M1_N"/>
    <property type="match status" value="1"/>
</dbReference>
<proteinExistence type="inferred from homology"/>
<dbReference type="InterPro" id="IPR049980">
    <property type="entry name" value="LTA4H_cat"/>
</dbReference>
<dbReference type="SUPFAM" id="SSF55486">
    <property type="entry name" value="Metalloproteases ('zincins'), catalytic domain"/>
    <property type="match status" value="1"/>
</dbReference>
<dbReference type="GO" id="GO:0006508">
    <property type="term" value="P:proteolysis"/>
    <property type="evidence" value="ECO:0007669"/>
    <property type="project" value="UniProtKB-KW"/>
</dbReference>
<dbReference type="EMBL" id="KI925462">
    <property type="protein sequence ID" value="ETW78304.1"/>
    <property type="molecule type" value="Genomic_DNA"/>
</dbReference>
<comment type="subcellular location">
    <subcellularLocation>
        <location evidence="1">Cytoplasm</location>
    </subcellularLocation>
</comment>
<keyword evidence="7 11" id="KW-0862">Zinc</keyword>
<evidence type="ECO:0000256" key="11">
    <source>
        <dbReference type="PIRSR" id="PIRSR634015-3"/>
    </source>
</evidence>
<dbReference type="InterPro" id="IPR027268">
    <property type="entry name" value="Peptidase_M4/M1_CTD_sf"/>
</dbReference>
<dbReference type="InterPro" id="IPR001930">
    <property type="entry name" value="Peptidase_M1"/>
</dbReference>
<keyword evidence="5 11" id="KW-0479">Metal-binding</keyword>
<dbReference type="Gene3D" id="1.25.40.320">
    <property type="entry name" value="Peptidase M1, leukotriene A4 hydrolase/aminopeptidase C-terminal domain"/>
    <property type="match status" value="1"/>
</dbReference>
<feature type="domain" description="Peptidase M1 leukotriene A4 hydrolase/aminopeptidase C-terminal" evidence="12">
    <location>
        <begin position="479"/>
        <end position="635"/>
    </location>
</feature>
<dbReference type="FunFam" id="2.60.40.1730:FF:000004">
    <property type="entry name" value="Leukotriene A(4) hydrolase"/>
    <property type="match status" value="1"/>
</dbReference>
<dbReference type="KEGG" id="hir:HETIRDRAFT_153339"/>
<dbReference type="InterPro" id="IPR045357">
    <property type="entry name" value="Aminopeptidase_N-like_N"/>
</dbReference>
<evidence type="ECO:0000256" key="7">
    <source>
        <dbReference type="ARBA" id="ARBA00022833"/>
    </source>
</evidence>
<dbReference type="OrthoDB" id="79562at2759"/>
<evidence type="ECO:0000256" key="6">
    <source>
        <dbReference type="ARBA" id="ARBA00022801"/>
    </source>
</evidence>
<evidence type="ECO:0000259" key="12">
    <source>
        <dbReference type="SMART" id="SM01263"/>
    </source>
</evidence>
<feature type="active site" description="Proton donor" evidence="9">
    <location>
        <position position="393"/>
    </location>
</feature>
<dbReference type="Pfam" id="PF09127">
    <property type="entry name" value="Leuk-A4-hydro_C"/>
    <property type="match status" value="1"/>
</dbReference>
<keyword evidence="14" id="KW-1185">Reference proteome</keyword>
<dbReference type="MEROPS" id="M01.004"/>
<dbReference type="Pfam" id="PF01433">
    <property type="entry name" value="Peptidase_M1"/>
    <property type="match status" value="1"/>
</dbReference>
<dbReference type="RefSeq" id="XP_009550283.1">
    <property type="nucleotide sequence ID" value="XM_009551988.1"/>
</dbReference>
<dbReference type="GeneID" id="20667429"/>